<reference evidence="1" key="1">
    <citation type="journal article" date="2021" name="Proc. Natl. Acad. Sci. U.S.A.">
        <title>A Catalog of Tens of Thousands of Viruses from Human Metagenomes Reveals Hidden Associations with Chronic Diseases.</title>
        <authorList>
            <person name="Tisza M.J."/>
            <person name="Buck C.B."/>
        </authorList>
    </citation>
    <scope>NUCLEOTIDE SEQUENCE</scope>
    <source>
        <strain evidence="1">Ctnpt50</strain>
    </source>
</reference>
<accession>A0A8S5SED7</accession>
<evidence type="ECO:0000313" key="1">
    <source>
        <dbReference type="EMBL" id="DAF49163.1"/>
    </source>
</evidence>
<dbReference type="EMBL" id="BK032577">
    <property type="protein sequence ID" value="DAF49163.1"/>
    <property type="molecule type" value="Genomic_DNA"/>
</dbReference>
<protein>
    <submittedName>
        <fullName evidence="1">Uncharacterized protein</fullName>
    </submittedName>
</protein>
<name>A0A8S5SED7_9CAUD</name>
<proteinExistence type="predicted"/>
<sequence>MSKCDCYHVEPEVHRFVDENGDSVYGNINVPRCWGTKESDVCDCGGDKLKCNFYERVRAEAAEEKKNLSTTKDVLEEIEGLIGEYWGTDLIYYVDSKNKEEDGAAKLCCKILEAIHMSVGGGNDEKDS</sequence>
<organism evidence="1">
    <name type="scientific">Siphoviridae sp. ctnpt50</name>
    <dbReference type="NCBI Taxonomy" id="2827941"/>
    <lineage>
        <taxon>Viruses</taxon>
        <taxon>Duplodnaviria</taxon>
        <taxon>Heunggongvirae</taxon>
        <taxon>Uroviricota</taxon>
        <taxon>Caudoviricetes</taxon>
    </lineage>
</organism>